<dbReference type="GO" id="GO:0032434">
    <property type="term" value="P:regulation of proteasomal ubiquitin-dependent protein catabolic process"/>
    <property type="evidence" value="ECO:0007669"/>
    <property type="project" value="TreeGrafter"/>
</dbReference>
<dbReference type="Pfam" id="PF25870">
    <property type="entry name" value="WHD_UFL1_5th"/>
    <property type="match status" value="1"/>
</dbReference>
<comment type="caution">
    <text evidence="2">The sequence shown here is derived from an EMBL/GenBank/DDBJ whole genome shotgun (WGS) entry which is preliminary data.</text>
</comment>
<dbReference type="AlphaFoldDB" id="A0A556VWW6"/>
<dbReference type="InterPro" id="IPR056580">
    <property type="entry name" value="Ufl1_dom"/>
</dbReference>
<dbReference type="Pfam" id="PF23659">
    <property type="entry name" value="UFL1"/>
    <property type="match status" value="1"/>
</dbReference>
<dbReference type="GO" id="GO:0005789">
    <property type="term" value="C:endoplasmic reticulum membrane"/>
    <property type="evidence" value="ECO:0007669"/>
    <property type="project" value="TreeGrafter"/>
</dbReference>
<dbReference type="GO" id="GO:0034976">
    <property type="term" value="P:response to endoplasmic reticulum stress"/>
    <property type="evidence" value="ECO:0007669"/>
    <property type="project" value="TreeGrafter"/>
</dbReference>
<dbReference type="GO" id="GO:1990592">
    <property type="term" value="P:protein K69-linked ufmylation"/>
    <property type="evidence" value="ECO:0007669"/>
    <property type="project" value="TreeGrafter"/>
</dbReference>
<accession>A0A556VWW6</accession>
<dbReference type="OrthoDB" id="10258297at2759"/>
<dbReference type="GO" id="GO:0061666">
    <property type="term" value="F:UFM1 ligase activity"/>
    <property type="evidence" value="ECO:0007669"/>
    <property type="project" value="InterPro"/>
</dbReference>
<dbReference type="InterPro" id="IPR018611">
    <property type="entry name" value="Ufl1"/>
</dbReference>
<dbReference type="PANTHER" id="PTHR31057">
    <property type="entry name" value="E3 UFM1-PROTEIN LIGASE 1"/>
    <property type="match status" value="1"/>
</dbReference>
<feature type="domain" description="E3 UFM1-protein ligase 1-like" evidence="1">
    <location>
        <begin position="128"/>
        <end position="190"/>
    </location>
</feature>
<evidence type="ECO:0000259" key="1">
    <source>
        <dbReference type="Pfam" id="PF23659"/>
    </source>
</evidence>
<dbReference type="Proteomes" id="UP000319801">
    <property type="component" value="Unassembled WGS sequence"/>
</dbReference>
<evidence type="ECO:0000313" key="3">
    <source>
        <dbReference type="Proteomes" id="UP000319801"/>
    </source>
</evidence>
<name>A0A556VWW6_BAGYA</name>
<reference evidence="2 3" key="1">
    <citation type="journal article" date="2019" name="Genome Biol. Evol.">
        <title>Whole-Genome Sequencing of the Giant Devil Catfish, Bagarius yarrelli.</title>
        <authorList>
            <person name="Jiang W."/>
            <person name="Lv Y."/>
            <person name="Cheng L."/>
            <person name="Yang K."/>
            <person name="Chao B."/>
            <person name="Wang X."/>
            <person name="Li Y."/>
            <person name="Pan X."/>
            <person name="You X."/>
            <person name="Zhang Y."/>
            <person name="Yang J."/>
            <person name="Li J."/>
            <person name="Zhang X."/>
            <person name="Liu S."/>
            <person name="Sun C."/>
            <person name="Yang J."/>
            <person name="Shi Q."/>
        </authorList>
    </citation>
    <scope>NUCLEOTIDE SEQUENCE [LARGE SCALE GENOMIC DNA]</scope>
    <source>
        <strain evidence="2">JWS20170419001</strain>
        <tissue evidence="2">Muscle</tissue>
    </source>
</reference>
<evidence type="ECO:0000313" key="2">
    <source>
        <dbReference type="EMBL" id="TUK59359.1"/>
    </source>
</evidence>
<dbReference type="GO" id="GO:0016874">
    <property type="term" value="F:ligase activity"/>
    <property type="evidence" value="ECO:0007669"/>
    <property type="project" value="UniProtKB-KW"/>
</dbReference>
<gene>
    <name evidence="2" type="ORF">Baya_16928</name>
</gene>
<dbReference type="EMBL" id="VCAZ01000387">
    <property type="protein sequence ID" value="TUK59359.1"/>
    <property type="molecule type" value="Genomic_DNA"/>
</dbReference>
<proteinExistence type="predicted"/>
<dbReference type="PANTHER" id="PTHR31057:SF0">
    <property type="entry name" value="E3 UFM1-PROTEIN LIGASE 1"/>
    <property type="match status" value="1"/>
</dbReference>
<keyword evidence="2" id="KW-0436">Ligase</keyword>
<organism evidence="2 3">
    <name type="scientific">Bagarius yarrelli</name>
    <name type="common">Goonch</name>
    <name type="synonym">Bagrus yarrelli</name>
    <dbReference type="NCBI Taxonomy" id="175774"/>
    <lineage>
        <taxon>Eukaryota</taxon>
        <taxon>Metazoa</taxon>
        <taxon>Chordata</taxon>
        <taxon>Craniata</taxon>
        <taxon>Vertebrata</taxon>
        <taxon>Euteleostomi</taxon>
        <taxon>Actinopterygii</taxon>
        <taxon>Neopterygii</taxon>
        <taxon>Teleostei</taxon>
        <taxon>Ostariophysi</taxon>
        <taxon>Siluriformes</taxon>
        <taxon>Sisoridae</taxon>
        <taxon>Sisorinae</taxon>
        <taxon>Bagarius</taxon>
    </lineage>
</organism>
<keyword evidence="3" id="KW-1185">Reference proteome</keyword>
<protein>
    <submittedName>
        <fullName evidence="2">E3 UFM1-protein ligase 1</fullName>
    </submittedName>
</protein>
<sequence>MADWEEIRRLAADFQRVQFTESVQRAQNAWVDSFLTHNFFYLVNYIKKRFKDRKLLFLQSVCVDVCILDQLEASVEEAVNSETWIDLQMLLPSCLSVDDSATLISHVIHSARLQSSARVISSAVVSEKFISSCLALFDDIMQQKAQAVHLVKHILKSLCSDLTNAMINFLSDDHKIVMENPSSITAEVSNACWPVWFKLKQNFRFYKL</sequence>